<gene>
    <name evidence="1" type="ORF">Fmac_026812</name>
</gene>
<dbReference type="EMBL" id="JBGMDY010000009">
    <property type="protein sequence ID" value="KAL2322433.1"/>
    <property type="molecule type" value="Genomic_DNA"/>
</dbReference>
<name>A0ABD1LG75_9FABA</name>
<keyword evidence="2" id="KW-1185">Reference proteome</keyword>
<organism evidence="1 2">
    <name type="scientific">Flemingia macrophylla</name>
    <dbReference type="NCBI Taxonomy" id="520843"/>
    <lineage>
        <taxon>Eukaryota</taxon>
        <taxon>Viridiplantae</taxon>
        <taxon>Streptophyta</taxon>
        <taxon>Embryophyta</taxon>
        <taxon>Tracheophyta</taxon>
        <taxon>Spermatophyta</taxon>
        <taxon>Magnoliopsida</taxon>
        <taxon>eudicotyledons</taxon>
        <taxon>Gunneridae</taxon>
        <taxon>Pentapetalae</taxon>
        <taxon>rosids</taxon>
        <taxon>fabids</taxon>
        <taxon>Fabales</taxon>
        <taxon>Fabaceae</taxon>
        <taxon>Papilionoideae</taxon>
        <taxon>50 kb inversion clade</taxon>
        <taxon>NPAAA clade</taxon>
        <taxon>indigoferoid/millettioid clade</taxon>
        <taxon>Phaseoleae</taxon>
        <taxon>Flemingia</taxon>
    </lineage>
</organism>
<proteinExistence type="predicted"/>
<protein>
    <submittedName>
        <fullName evidence="1">Uncharacterized protein</fullName>
    </submittedName>
</protein>
<reference evidence="1 2" key="1">
    <citation type="submission" date="2024-08" db="EMBL/GenBank/DDBJ databases">
        <title>Insights into the chromosomal genome structure of Flemingia macrophylla.</title>
        <authorList>
            <person name="Ding Y."/>
            <person name="Zhao Y."/>
            <person name="Bi W."/>
            <person name="Wu M."/>
            <person name="Zhao G."/>
            <person name="Gong Y."/>
            <person name="Li W."/>
            <person name="Zhang P."/>
        </authorList>
    </citation>
    <scope>NUCLEOTIDE SEQUENCE [LARGE SCALE GENOMIC DNA]</scope>
    <source>
        <strain evidence="1">DYQJB</strain>
        <tissue evidence="1">Leaf</tissue>
    </source>
</reference>
<sequence>MQGWLRYTEVVKSRRNIRPSFSNRERTSHTERKSAVLSFILIKDFYQPFKEDEMEQSTEVPIIYPADPKSVFCEFDWELDELEVDLLEPISYFLKTAQETLGSGCQTNSYMHKAINFYCVPLQKRSTGSLSSTPRFSNSHSPSSSSSVFASSTSSFSRSTSVFHRAYSPTCVNLSAPSFRFSLDRSVSPKPSIAVSLQWRPDRPTHTTTSAPPSNRTLRTIQADQRANPFPAGVRNIGHVEFAFFEIKGESLRLKHHSSDGFLMNKGEALSNLPKRSTILEAFLGLVVSTRDERYFLASLLRLIFTREDGVLF</sequence>
<dbReference type="AlphaFoldDB" id="A0ABD1LG75"/>
<dbReference type="Proteomes" id="UP001603857">
    <property type="component" value="Unassembled WGS sequence"/>
</dbReference>
<evidence type="ECO:0000313" key="2">
    <source>
        <dbReference type="Proteomes" id="UP001603857"/>
    </source>
</evidence>
<comment type="caution">
    <text evidence="1">The sequence shown here is derived from an EMBL/GenBank/DDBJ whole genome shotgun (WGS) entry which is preliminary data.</text>
</comment>
<evidence type="ECO:0000313" key="1">
    <source>
        <dbReference type="EMBL" id="KAL2322433.1"/>
    </source>
</evidence>
<accession>A0ABD1LG75</accession>